<proteinExistence type="inferred from homology"/>
<name>A0A8S9L4E9_BRACR</name>
<dbReference type="PANTHER" id="PTHR30546:SF46">
    <property type="entry name" value="NAD(P)H DEHYDROGENASE (QUINONE) FQR1-LIKE 1-RELATED"/>
    <property type="match status" value="1"/>
</dbReference>
<dbReference type="GO" id="GO:0003955">
    <property type="term" value="F:NAD(P)H dehydrogenase (quinone) activity"/>
    <property type="evidence" value="ECO:0007669"/>
    <property type="project" value="TreeGrafter"/>
</dbReference>
<gene>
    <name evidence="3" type="ORF">F2Q70_00027247</name>
</gene>
<comment type="similarity">
    <text evidence="1">Belongs to the WrbA family.</text>
</comment>
<evidence type="ECO:0000256" key="1">
    <source>
        <dbReference type="ARBA" id="ARBA00006961"/>
    </source>
</evidence>
<dbReference type="InterPro" id="IPR029039">
    <property type="entry name" value="Flavoprotein-like_sf"/>
</dbReference>
<dbReference type="PROSITE" id="PS50902">
    <property type="entry name" value="FLAVODOXIN_LIKE"/>
    <property type="match status" value="1"/>
</dbReference>
<dbReference type="GO" id="GO:0010181">
    <property type="term" value="F:FMN binding"/>
    <property type="evidence" value="ECO:0007669"/>
    <property type="project" value="InterPro"/>
</dbReference>
<evidence type="ECO:0000313" key="3">
    <source>
        <dbReference type="EMBL" id="KAF2602960.1"/>
    </source>
</evidence>
<dbReference type="SUPFAM" id="SSF52218">
    <property type="entry name" value="Flavoproteins"/>
    <property type="match status" value="1"/>
</dbReference>
<sequence>MISQFLDQLGCVDSSLFCQKLTLHGKILAGNNAKKNQNFSEILEKVEGEGYLFPWRKIYIMYYSMYRRVVKLAHGIRNGAASVDGVDAKLWQSAPPKSDAPLITSNDLVEADGFVFGFPTSSMLDQLVVKPGPVGGLWRTQQLAGKSAKIFYSTGSQGGGLETIEEVFFQSKTTPNQRHLLQFLRFGMFIYVVIDF</sequence>
<dbReference type="GO" id="GO:0016020">
    <property type="term" value="C:membrane"/>
    <property type="evidence" value="ECO:0007669"/>
    <property type="project" value="TreeGrafter"/>
</dbReference>
<dbReference type="AlphaFoldDB" id="A0A8S9L4E9"/>
<evidence type="ECO:0000259" key="2">
    <source>
        <dbReference type="PROSITE" id="PS50902"/>
    </source>
</evidence>
<protein>
    <recommendedName>
        <fullName evidence="2">Flavodoxin-like domain-containing protein</fullName>
    </recommendedName>
</protein>
<accession>A0A8S9L4E9</accession>
<organism evidence="3">
    <name type="scientific">Brassica cretica</name>
    <name type="common">Mustard</name>
    <dbReference type="NCBI Taxonomy" id="69181"/>
    <lineage>
        <taxon>Eukaryota</taxon>
        <taxon>Viridiplantae</taxon>
        <taxon>Streptophyta</taxon>
        <taxon>Embryophyta</taxon>
        <taxon>Tracheophyta</taxon>
        <taxon>Spermatophyta</taxon>
        <taxon>Magnoliopsida</taxon>
        <taxon>eudicotyledons</taxon>
        <taxon>Gunneridae</taxon>
        <taxon>Pentapetalae</taxon>
        <taxon>rosids</taxon>
        <taxon>malvids</taxon>
        <taxon>Brassicales</taxon>
        <taxon>Brassicaceae</taxon>
        <taxon>Brassiceae</taxon>
        <taxon>Brassica</taxon>
    </lineage>
</organism>
<comment type="caution">
    <text evidence="3">The sequence shown here is derived from an EMBL/GenBank/DDBJ whole genome shotgun (WGS) entry which is preliminary data.</text>
</comment>
<feature type="domain" description="Flavodoxin-like" evidence="2">
    <location>
        <begin position="58"/>
        <end position="196"/>
    </location>
</feature>
<reference evidence="3" key="1">
    <citation type="submission" date="2019-12" db="EMBL/GenBank/DDBJ databases">
        <title>Genome sequencing and annotation of Brassica cretica.</title>
        <authorList>
            <person name="Studholme D.J."/>
            <person name="Sarris P.F."/>
        </authorList>
    </citation>
    <scope>NUCLEOTIDE SEQUENCE</scope>
    <source>
        <strain evidence="3">PFS-102/07</strain>
        <tissue evidence="3">Leaf</tissue>
    </source>
</reference>
<dbReference type="EMBL" id="QGKY02000094">
    <property type="protein sequence ID" value="KAF2602960.1"/>
    <property type="molecule type" value="Genomic_DNA"/>
</dbReference>
<dbReference type="PANTHER" id="PTHR30546">
    <property type="entry name" value="FLAVODOXIN-RELATED PROTEIN WRBA-RELATED"/>
    <property type="match status" value="1"/>
</dbReference>
<dbReference type="Gene3D" id="3.40.50.360">
    <property type="match status" value="1"/>
</dbReference>
<dbReference type="InterPro" id="IPR008254">
    <property type="entry name" value="Flavodoxin/NO_synth"/>
</dbReference>